<dbReference type="SUPFAM" id="SSF53448">
    <property type="entry name" value="Nucleotide-diphospho-sugar transferases"/>
    <property type="match status" value="1"/>
</dbReference>
<evidence type="ECO:0000256" key="4">
    <source>
        <dbReference type="ARBA" id="ARBA00022679"/>
    </source>
</evidence>
<dbReference type="EMBL" id="CP046620">
    <property type="protein sequence ID" value="QHQ36420.1"/>
    <property type="molecule type" value="Genomic_DNA"/>
</dbReference>
<organism evidence="8 9">
    <name type="scientific">Algicella marina</name>
    <dbReference type="NCBI Taxonomy" id="2683284"/>
    <lineage>
        <taxon>Bacteria</taxon>
        <taxon>Pseudomonadati</taxon>
        <taxon>Pseudomonadota</taxon>
        <taxon>Alphaproteobacteria</taxon>
        <taxon>Rhodobacterales</taxon>
        <taxon>Paracoccaceae</taxon>
        <taxon>Algicella</taxon>
    </lineage>
</organism>
<dbReference type="InterPro" id="IPR029044">
    <property type="entry name" value="Nucleotide-diphossugar_trans"/>
</dbReference>
<comment type="subcellular location">
    <subcellularLocation>
        <location evidence="1">Cell membrane</location>
    </subcellularLocation>
</comment>
<feature type="transmembrane region" description="Helical" evidence="6">
    <location>
        <begin position="275"/>
        <end position="292"/>
    </location>
</feature>
<dbReference type="AlphaFoldDB" id="A0A6P1T3Y2"/>
<keyword evidence="5 6" id="KW-0472">Membrane</keyword>
<dbReference type="PANTHER" id="PTHR43646">
    <property type="entry name" value="GLYCOSYLTRANSFERASE"/>
    <property type="match status" value="1"/>
</dbReference>
<keyword evidence="4 8" id="KW-0808">Transferase</keyword>
<feature type="transmembrane region" description="Helical" evidence="6">
    <location>
        <begin position="250"/>
        <end position="269"/>
    </location>
</feature>
<dbReference type="PANTHER" id="PTHR43646:SF2">
    <property type="entry name" value="GLYCOSYLTRANSFERASE 2-LIKE DOMAIN-CONTAINING PROTEIN"/>
    <property type="match status" value="1"/>
</dbReference>
<evidence type="ECO:0000256" key="2">
    <source>
        <dbReference type="ARBA" id="ARBA00022475"/>
    </source>
</evidence>
<keyword evidence="9" id="KW-1185">Reference proteome</keyword>
<keyword evidence="6" id="KW-0812">Transmembrane</keyword>
<dbReference type="GO" id="GO:0016757">
    <property type="term" value="F:glycosyltransferase activity"/>
    <property type="evidence" value="ECO:0007669"/>
    <property type="project" value="UniProtKB-KW"/>
</dbReference>
<dbReference type="RefSeq" id="WP_161862966.1">
    <property type="nucleotide sequence ID" value="NZ_CP046620.1"/>
</dbReference>
<feature type="domain" description="Glycosyltransferase 2-like" evidence="7">
    <location>
        <begin position="9"/>
        <end position="129"/>
    </location>
</feature>
<keyword evidence="2" id="KW-1003">Cell membrane</keyword>
<accession>A0A6P1T3Y2</accession>
<name>A0A6P1T3Y2_9RHOB</name>
<reference evidence="8 9" key="1">
    <citation type="submission" date="2019-12" db="EMBL/GenBank/DDBJ databases">
        <title>Complete genome sequence of Algicella marina strain 9Alg 56(T) isolated from the red alga Tichocarpus crinitus.</title>
        <authorList>
            <person name="Kim S.-G."/>
            <person name="Nedashkovskaya O.I."/>
        </authorList>
    </citation>
    <scope>NUCLEOTIDE SEQUENCE [LARGE SCALE GENOMIC DNA]</scope>
    <source>
        <strain evidence="8 9">9Alg 56</strain>
    </source>
</reference>
<dbReference type="CDD" id="cd02525">
    <property type="entry name" value="Succinoglycan_BP_ExoA"/>
    <property type="match status" value="1"/>
</dbReference>
<keyword evidence="6" id="KW-1133">Transmembrane helix</keyword>
<evidence type="ECO:0000256" key="6">
    <source>
        <dbReference type="SAM" id="Phobius"/>
    </source>
</evidence>
<evidence type="ECO:0000256" key="1">
    <source>
        <dbReference type="ARBA" id="ARBA00004236"/>
    </source>
</evidence>
<evidence type="ECO:0000313" key="9">
    <source>
        <dbReference type="Proteomes" id="UP000464495"/>
    </source>
</evidence>
<gene>
    <name evidence="8" type="ORF">GO499_15170</name>
</gene>
<evidence type="ECO:0000259" key="7">
    <source>
        <dbReference type="Pfam" id="PF00535"/>
    </source>
</evidence>
<keyword evidence="3" id="KW-0328">Glycosyltransferase</keyword>
<dbReference type="Proteomes" id="UP000464495">
    <property type="component" value="Chromosome"/>
</dbReference>
<dbReference type="Gene3D" id="3.90.550.10">
    <property type="entry name" value="Spore Coat Polysaccharide Biosynthesis Protein SpsA, Chain A"/>
    <property type="match status" value="1"/>
</dbReference>
<dbReference type="GO" id="GO:0005886">
    <property type="term" value="C:plasma membrane"/>
    <property type="evidence" value="ECO:0007669"/>
    <property type="project" value="UniProtKB-SubCell"/>
</dbReference>
<evidence type="ECO:0000256" key="5">
    <source>
        <dbReference type="ARBA" id="ARBA00023136"/>
    </source>
</evidence>
<dbReference type="KEGG" id="amaq:GO499_15170"/>
<proteinExistence type="predicted"/>
<evidence type="ECO:0000313" key="8">
    <source>
        <dbReference type="EMBL" id="QHQ36420.1"/>
    </source>
</evidence>
<feature type="transmembrane region" description="Helical" evidence="6">
    <location>
        <begin position="299"/>
        <end position="321"/>
    </location>
</feature>
<dbReference type="InterPro" id="IPR001173">
    <property type="entry name" value="Glyco_trans_2-like"/>
</dbReference>
<sequence length="327" mass="34265">MADLSGVLIAIPALNEASHIRGCITSLAGAARDGARLVVADGGSTDGTLAELARLAEEVPGLEVLHNPARLQSAGINAVVAQKAGPEHHTLVRCDAHAVYPPGFAARVAAALAARDSAALAVPMDARDTSGNGFAAAAAWIVDTPLGSGGAAHRGGRRSGYVEHGHHAGIGLAWFRRIGGYDPAFSHNEDAEFDVRLAQAGGRIWLDAAIRLDYAMRPTAAALARQYWQYGRGRAATLMKHRLRPRLRQLLPVANLLACGAALAAAPIWRWALLWPGAYGLALTGASLLCAVRLRRPAGLWAGVALAVMHVCWAAGFLAHLGKRTRA</sequence>
<dbReference type="Pfam" id="PF00535">
    <property type="entry name" value="Glycos_transf_2"/>
    <property type="match status" value="1"/>
</dbReference>
<protein>
    <submittedName>
        <fullName evidence="8">Glycosyltransferase</fullName>
    </submittedName>
</protein>
<evidence type="ECO:0000256" key="3">
    <source>
        <dbReference type="ARBA" id="ARBA00022676"/>
    </source>
</evidence>